<dbReference type="AlphaFoldDB" id="A0A246FB67"/>
<dbReference type="eggNOG" id="ENOG5033J3B">
    <property type="taxonomic scope" value="Bacteria"/>
</dbReference>
<sequence length="102" mass="11631">MVGFVDSAVFPVITLKRPKPTLLRQVMTLGLYKKTISYPLSVSIRIRDEDNRFMVYGQLPKITGKFVGIKMGLDSRISQIWVLTQAEAVEYVRRPDTLFPPS</sequence>
<evidence type="ECO:0000313" key="1">
    <source>
        <dbReference type="EMBL" id="OWP51511.1"/>
    </source>
</evidence>
<dbReference type="Proteomes" id="UP000198145">
    <property type="component" value="Unassembled WGS sequence"/>
</dbReference>
<protein>
    <submittedName>
        <fullName evidence="1">Uncharacterized protein</fullName>
    </submittedName>
</protein>
<dbReference type="STRING" id="46680.GCA_000807755_04108"/>
<comment type="caution">
    <text evidence="1">The sequence shown here is derived from an EMBL/GenBank/DDBJ whole genome shotgun (WGS) entry which is preliminary data.</text>
</comment>
<evidence type="ECO:0000313" key="2">
    <source>
        <dbReference type="Proteomes" id="UP000198145"/>
    </source>
</evidence>
<name>A0A246FB67_PSENT</name>
<dbReference type="EMBL" id="NJBA01000002">
    <property type="protein sequence ID" value="OWP51511.1"/>
    <property type="molecule type" value="Genomic_DNA"/>
</dbReference>
<organism evidence="1 2">
    <name type="scientific">Pseudomonas nitroreducens</name>
    <dbReference type="NCBI Taxonomy" id="46680"/>
    <lineage>
        <taxon>Bacteria</taxon>
        <taxon>Pseudomonadati</taxon>
        <taxon>Pseudomonadota</taxon>
        <taxon>Gammaproteobacteria</taxon>
        <taxon>Pseudomonadales</taxon>
        <taxon>Pseudomonadaceae</taxon>
        <taxon>Pseudomonas</taxon>
    </lineage>
</organism>
<gene>
    <name evidence="1" type="ORF">CEG18_04365</name>
</gene>
<reference evidence="1 2" key="1">
    <citation type="submission" date="2017-06" db="EMBL/GenBank/DDBJ databases">
        <title>Draft genome of Pseudomonas nitroreducens DF05.</title>
        <authorList>
            <person name="Iyer R."/>
        </authorList>
    </citation>
    <scope>NUCLEOTIDE SEQUENCE [LARGE SCALE GENOMIC DNA]</scope>
    <source>
        <strain evidence="1 2">DF05</strain>
    </source>
</reference>
<proteinExistence type="predicted"/>
<accession>A0A246FB67</accession>